<organism evidence="3 4">
    <name type="scientific">Halorhabdus tiamatea SARL4B</name>
    <dbReference type="NCBI Taxonomy" id="1033806"/>
    <lineage>
        <taxon>Archaea</taxon>
        <taxon>Methanobacteriati</taxon>
        <taxon>Methanobacteriota</taxon>
        <taxon>Stenosarchaea group</taxon>
        <taxon>Halobacteria</taxon>
        <taxon>Halobacteriales</taxon>
        <taxon>Haloarculaceae</taxon>
        <taxon>Halorhabdus</taxon>
    </lineage>
</organism>
<feature type="domain" description="Response regulatory" evidence="2">
    <location>
        <begin position="1"/>
        <end position="113"/>
    </location>
</feature>
<sequence length="113" mass="13059">MMVEMVSTYIDQSFNNVSVVTATSPKGAIQRINQDQKFGCIISDFWMGERDGIDLYHEVAPECPNTEFILFTSARRKKFEERLEQTEISKVVRKQNGGFDRLIDSVESIFDKR</sequence>
<dbReference type="Pfam" id="PF00072">
    <property type="entry name" value="Response_reg"/>
    <property type="match status" value="1"/>
</dbReference>
<dbReference type="Proteomes" id="UP000003861">
    <property type="component" value="Unassembled WGS sequence"/>
</dbReference>
<reference evidence="3 4" key="1">
    <citation type="journal article" date="2011" name="J. Bacteriol.">
        <title>Genome sequence of Halorhabdus tiamatea, the first archaeon isolated from a deep-sea anoxic brine lake.</title>
        <authorList>
            <person name="Antunes A."/>
            <person name="Alam I."/>
            <person name="Bajic V.B."/>
            <person name="Stingl U."/>
        </authorList>
    </citation>
    <scope>NUCLEOTIDE SEQUENCE [LARGE SCALE GENOMIC DNA]</scope>
    <source>
        <strain evidence="3 4">SARL4B</strain>
    </source>
</reference>
<reference evidence="3 4" key="2">
    <citation type="journal article" date="2013" name="PLoS ONE">
        <title>INDIGO - INtegrated Data Warehouse of MIcrobial GenOmes with Examples from the Red Sea Extremophiles.</title>
        <authorList>
            <person name="Alam I."/>
            <person name="Antunes A."/>
            <person name="Kamau A.A."/>
            <person name="Ba Alawi W."/>
            <person name="Kalkatawi M."/>
            <person name="Stingl U."/>
            <person name="Bajic V.B."/>
        </authorList>
    </citation>
    <scope>NUCLEOTIDE SEQUENCE [LARGE SCALE GENOMIC DNA]</scope>
    <source>
        <strain evidence="3 4">SARL4B</strain>
    </source>
</reference>
<evidence type="ECO:0000313" key="3">
    <source>
        <dbReference type="EMBL" id="ERJ07408.1"/>
    </source>
</evidence>
<dbReference type="EMBL" id="AFNT02000003">
    <property type="protein sequence ID" value="ERJ07408.1"/>
    <property type="molecule type" value="Genomic_DNA"/>
</dbReference>
<gene>
    <name evidence="3" type="ORF">HLRTI_000450</name>
</gene>
<accession>U2E5B6</accession>
<keyword evidence="1" id="KW-0597">Phosphoprotein</keyword>
<proteinExistence type="predicted"/>
<feature type="modified residue" description="4-aspartylphosphate" evidence="1">
    <location>
        <position position="44"/>
    </location>
</feature>
<evidence type="ECO:0000313" key="4">
    <source>
        <dbReference type="Proteomes" id="UP000003861"/>
    </source>
</evidence>
<protein>
    <submittedName>
        <fullName evidence="3">Response regulator receiver domain protein</fullName>
    </submittedName>
</protein>
<comment type="caution">
    <text evidence="3">The sequence shown here is derived from an EMBL/GenBank/DDBJ whole genome shotgun (WGS) entry which is preliminary data.</text>
</comment>
<dbReference type="AlphaFoldDB" id="U2E5B6"/>
<name>U2E5B6_9EURY</name>
<dbReference type="InterPro" id="IPR011006">
    <property type="entry name" value="CheY-like_superfamily"/>
</dbReference>
<dbReference type="PROSITE" id="PS50110">
    <property type="entry name" value="RESPONSE_REGULATORY"/>
    <property type="match status" value="1"/>
</dbReference>
<evidence type="ECO:0000259" key="2">
    <source>
        <dbReference type="PROSITE" id="PS50110"/>
    </source>
</evidence>
<evidence type="ECO:0000256" key="1">
    <source>
        <dbReference type="PROSITE-ProRule" id="PRU00169"/>
    </source>
</evidence>
<dbReference type="GO" id="GO:0000160">
    <property type="term" value="P:phosphorelay signal transduction system"/>
    <property type="evidence" value="ECO:0007669"/>
    <property type="project" value="InterPro"/>
</dbReference>
<dbReference type="SUPFAM" id="SSF52172">
    <property type="entry name" value="CheY-like"/>
    <property type="match status" value="1"/>
</dbReference>
<dbReference type="Gene3D" id="3.40.50.2300">
    <property type="match status" value="1"/>
</dbReference>
<dbReference type="InterPro" id="IPR001789">
    <property type="entry name" value="Sig_transdc_resp-reg_receiver"/>
</dbReference>